<dbReference type="AlphaFoldDB" id="T1JKA2"/>
<organism evidence="2 3">
    <name type="scientific">Strigamia maritima</name>
    <name type="common">European centipede</name>
    <name type="synonym">Geophilus maritimus</name>
    <dbReference type="NCBI Taxonomy" id="126957"/>
    <lineage>
        <taxon>Eukaryota</taxon>
        <taxon>Metazoa</taxon>
        <taxon>Ecdysozoa</taxon>
        <taxon>Arthropoda</taxon>
        <taxon>Myriapoda</taxon>
        <taxon>Chilopoda</taxon>
        <taxon>Pleurostigmophora</taxon>
        <taxon>Geophilomorpha</taxon>
        <taxon>Linotaeniidae</taxon>
        <taxon>Strigamia</taxon>
    </lineage>
</organism>
<evidence type="ECO:0008006" key="4">
    <source>
        <dbReference type="Google" id="ProtNLM"/>
    </source>
</evidence>
<keyword evidence="1" id="KW-0802">TPR repeat</keyword>
<reference evidence="2" key="2">
    <citation type="submission" date="2015-02" db="UniProtKB">
        <authorList>
            <consortium name="EnsemblMetazoa"/>
        </authorList>
    </citation>
    <scope>IDENTIFICATION</scope>
</reference>
<dbReference type="InterPro" id="IPR011990">
    <property type="entry name" value="TPR-like_helical_dom_sf"/>
</dbReference>
<dbReference type="EnsemblMetazoa" id="SMAR014282-RA">
    <property type="protein sequence ID" value="SMAR014282-PA"/>
    <property type="gene ID" value="SMAR014282"/>
</dbReference>
<dbReference type="Proteomes" id="UP000014500">
    <property type="component" value="Unassembled WGS sequence"/>
</dbReference>
<evidence type="ECO:0000313" key="2">
    <source>
        <dbReference type="EnsemblMetazoa" id="SMAR014282-PA"/>
    </source>
</evidence>
<name>T1JKA2_STRMM</name>
<dbReference type="HOGENOM" id="CLU_2530330_0_0_1"/>
<dbReference type="InterPro" id="IPR019734">
    <property type="entry name" value="TPR_rpt"/>
</dbReference>
<dbReference type="EMBL" id="JH431795">
    <property type="status" value="NOT_ANNOTATED_CDS"/>
    <property type="molecule type" value="Genomic_DNA"/>
</dbReference>
<evidence type="ECO:0000313" key="3">
    <source>
        <dbReference type="Proteomes" id="UP000014500"/>
    </source>
</evidence>
<feature type="repeat" description="TPR" evidence="1">
    <location>
        <begin position="3"/>
        <end position="36"/>
    </location>
</feature>
<dbReference type="PROSITE" id="PS50005">
    <property type="entry name" value="TPR"/>
    <property type="match status" value="1"/>
</dbReference>
<keyword evidence="3" id="KW-1185">Reference proteome</keyword>
<reference evidence="3" key="1">
    <citation type="submission" date="2011-05" db="EMBL/GenBank/DDBJ databases">
        <authorList>
            <person name="Richards S.R."/>
            <person name="Qu J."/>
            <person name="Jiang H."/>
            <person name="Jhangiani S.N."/>
            <person name="Agravi P."/>
            <person name="Goodspeed R."/>
            <person name="Gross S."/>
            <person name="Mandapat C."/>
            <person name="Jackson L."/>
            <person name="Mathew T."/>
            <person name="Pu L."/>
            <person name="Thornton R."/>
            <person name="Saada N."/>
            <person name="Wilczek-Boney K.B."/>
            <person name="Lee S."/>
            <person name="Kovar C."/>
            <person name="Wu Y."/>
            <person name="Scherer S.E."/>
            <person name="Worley K.C."/>
            <person name="Muzny D.M."/>
            <person name="Gibbs R."/>
        </authorList>
    </citation>
    <scope>NUCLEOTIDE SEQUENCE</scope>
    <source>
        <strain evidence="3">Brora</strain>
    </source>
</reference>
<proteinExistence type="predicted"/>
<evidence type="ECO:0000256" key="1">
    <source>
        <dbReference type="PROSITE-ProRule" id="PRU00339"/>
    </source>
</evidence>
<sequence>MFDTPCYMMGCFYQIVSNHKKAAKHFEIALILNPNNIEISNKLDQVIAPKLTKEMKELFGKTEIAGYRGGSGSHWTAWEGTERF</sequence>
<accession>T1JKA2</accession>
<dbReference type="SUPFAM" id="SSF48452">
    <property type="entry name" value="TPR-like"/>
    <property type="match status" value="1"/>
</dbReference>
<protein>
    <recommendedName>
        <fullName evidence="4">Tetratricopeptide repeat protein</fullName>
    </recommendedName>
</protein>